<dbReference type="AlphaFoldDB" id="A0A2P2PJS1"/>
<evidence type="ECO:0000313" key="1">
    <source>
        <dbReference type="EMBL" id="MBX54998.1"/>
    </source>
</evidence>
<sequence>MAFAYSDLDCSSGTMQTCLPPVCRLATSRPMLVARTPPLDHVSTISFVFHPAAMAETTSAVPDS</sequence>
<reference evidence="1" key="1">
    <citation type="submission" date="2018-02" db="EMBL/GenBank/DDBJ databases">
        <title>Rhizophora mucronata_Transcriptome.</title>
        <authorList>
            <person name="Meera S.P."/>
            <person name="Sreeshan A."/>
            <person name="Augustine A."/>
        </authorList>
    </citation>
    <scope>NUCLEOTIDE SEQUENCE</scope>
    <source>
        <tissue evidence="1">Leaf</tissue>
    </source>
</reference>
<dbReference type="EMBL" id="GGEC01074514">
    <property type="protein sequence ID" value="MBX54998.1"/>
    <property type="molecule type" value="Transcribed_RNA"/>
</dbReference>
<accession>A0A2P2PJS1</accession>
<proteinExistence type="predicted"/>
<name>A0A2P2PJS1_RHIMU</name>
<organism evidence="1">
    <name type="scientific">Rhizophora mucronata</name>
    <name type="common">Asiatic mangrove</name>
    <dbReference type="NCBI Taxonomy" id="61149"/>
    <lineage>
        <taxon>Eukaryota</taxon>
        <taxon>Viridiplantae</taxon>
        <taxon>Streptophyta</taxon>
        <taxon>Embryophyta</taxon>
        <taxon>Tracheophyta</taxon>
        <taxon>Spermatophyta</taxon>
        <taxon>Magnoliopsida</taxon>
        <taxon>eudicotyledons</taxon>
        <taxon>Gunneridae</taxon>
        <taxon>Pentapetalae</taxon>
        <taxon>rosids</taxon>
        <taxon>fabids</taxon>
        <taxon>Malpighiales</taxon>
        <taxon>Rhizophoraceae</taxon>
        <taxon>Rhizophora</taxon>
    </lineage>
</organism>
<protein>
    <submittedName>
        <fullName evidence="1">Uncharacterized protein</fullName>
    </submittedName>
</protein>